<evidence type="ECO:0000256" key="2">
    <source>
        <dbReference type="ARBA" id="ARBA00005594"/>
    </source>
</evidence>
<evidence type="ECO:0000313" key="15">
    <source>
        <dbReference type="EMBL" id="OAL69130.1"/>
    </source>
</evidence>
<name>A0A178F9G0_TRIVO</name>
<dbReference type="InterPro" id="IPR002301">
    <property type="entry name" value="Ile-tRNA-ligase"/>
</dbReference>
<dbReference type="InterPro" id="IPR050081">
    <property type="entry name" value="Ile-tRNA_ligase"/>
</dbReference>
<dbReference type="Pfam" id="PF03676">
    <property type="entry name" value="PHAF1"/>
    <property type="match status" value="2"/>
</dbReference>
<dbReference type="PROSITE" id="PS00178">
    <property type="entry name" value="AA_TRNA_LIGASE_I"/>
    <property type="match status" value="1"/>
</dbReference>
<comment type="similarity">
    <text evidence="2">Belongs to the class-I aminoacyl-tRNA synthetase family.</text>
</comment>
<evidence type="ECO:0000256" key="3">
    <source>
        <dbReference type="ARBA" id="ARBA00013165"/>
    </source>
</evidence>
<comment type="subcellular location">
    <subcellularLocation>
        <location evidence="1">Mitochondrion</location>
    </subcellularLocation>
</comment>
<evidence type="ECO:0000259" key="14">
    <source>
        <dbReference type="Pfam" id="PF08264"/>
    </source>
</evidence>
<dbReference type="SUPFAM" id="SSF47323">
    <property type="entry name" value="Anticodon-binding domain of a subclass of class I aminoacyl-tRNA synthetases"/>
    <property type="match status" value="1"/>
</dbReference>
<dbReference type="Gene3D" id="3.90.740.10">
    <property type="entry name" value="Valyl/Leucyl/Isoleucyl-tRNA synthetase, editing domain"/>
    <property type="match status" value="1"/>
</dbReference>
<evidence type="ECO:0000256" key="7">
    <source>
        <dbReference type="ARBA" id="ARBA00022917"/>
    </source>
</evidence>
<dbReference type="GO" id="GO:0005739">
    <property type="term" value="C:mitochondrion"/>
    <property type="evidence" value="ECO:0007669"/>
    <property type="project" value="UniProtKB-SubCell"/>
</dbReference>
<evidence type="ECO:0000313" key="16">
    <source>
        <dbReference type="Proteomes" id="UP000243519"/>
    </source>
</evidence>
<evidence type="ECO:0000256" key="4">
    <source>
        <dbReference type="ARBA" id="ARBA00022598"/>
    </source>
</evidence>
<accession>A0A178F9G0</accession>
<dbReference type="PANTHER" id="PTHR42765">
    <property type="entry name" value="SOLEUCYL-TRNA SYNTHETASE"/>
    <property type="match status" value="1"/>
</dbReference>
<keyword evidence="16" id="KW-1185">Reference proteome</keyword>
<dbReference type="EMBL" id="LHPN01000016">
    <property type="protein sequence ID" value="OAL69130.1"/>
    <property type="molecule type" value="Genomic_DNA"/>
</dbReference>
<keyword evidence="4 15" id="KW-0436">Ligase</keyword>
<keyword evidence="6" id="KW-0067">ATP-binding</keyword>
<dbReference type="SUPFAM" id="SSF52374">
    <property type="entry name" value="Nucleotidylyl transferase"/>
    <property type="match status" value="1"/>
</dbReference>
<dbReference type="FunFam" id="3.40.50.620:FF:000111">
    <property type="entry name" value="Mitochondrial isoleucyl-tRNA synthetase"/>
    <property type="match status" value="1"/>
</dbReference>
<organism evidence="15 16">
    <name type="scientific">Trichophyton violaceum</name>
    <dbReference type="NCBI Taxonomy" id="34388"/>
    <lineage>
        <taxon>Eukaryota</taxon>
        <taxon>Fungi</taxon>
        <taxon>Dikarya</taxon>
        <taxon>Ascomycota</taxon>
        <taxon>Pezizomycotina</taxon>
        <taxon>Eurotiomycetes</taxon>
        <taxon>Eurotiomycetidae</taxon>
        <taxon>Onygenales</taxon>
        <taxon>Arthrodermataceae</taxon>
        <taxon>Trichophyton</taxon>
    </lineage>
</organism>
<keyword evidence="7" id="KW-0648">Protein biosynthesis</keyword>
<dbReference type="HAMAP" id="MF_02002">
    <property type="entry name" value="Ile_tRNA_synth_type1"/>
    <property type="match status" value="1"/>
</dbReference>
<comment type="caution">
    <text evidence="15">The sequence shown here is derived from an EMBL/GenBank/DDBJ whole genome shotgun (WGS) entry which is preliminary data.</text>
</comment>
<evidence type="ECO:0000256" key="9">
    <source>
        <dbReference type="ARBA" id="ARBA00032665"/>
    </source>
</evidence>
<dbReference type="PANTHER" id="PTHR42765:SF1">
    <property type="entry name" value="ISOLEUCINE--TRNA LIGASE, MITOCHONDRIAL"/>
    <property type="match status" value="1"/>
</dbReference>
<sequence length="1600" mass="178885">MATSRDSPAPVLPGRALGFLTLGASLHHVVTRLKSLPEIYKALELVYDIAKPLQEPVILQLPENGLRLRFDGPDQRLRLIEVLDFSKIPLVYKTHEVVKPSKSPSDPPEFGPGFRHIYNRLFGPTYPGEYTPPVAGETHGTYVLSYPGVAFSFSLLHSAWTEKQDFVSLMSSSAASAALSMAIFQGSSWSDGQSNLFTRQPQYPRSSALMGKNKESVADEVELVKVHEGGHIELIRRSSNPFWIILGETTPQDLITELGPPDAIYRKSDSRILIHGEGEKNVAGTTNGGGNLPTPPTDPSDIDPQFDSALTDESEEDSGAATNDESALPSDCFYNYFSHGFDILVAPSTSGRRSPGSPTRELYATGGTPELVTSKIILHGNVPGSYPFNRHRRCRWMLPFGSNKEAITSETPYGEISPILKERWRGSYASPAEEASFQRGMVLNRGWGETPGSSIEFLGSWEDNPSNKNKTDHNSEIPSSLGNTELYGFPGLLFEVLKNGSVNCKDWAGQAFEYFACMRYFKTDIPLDIFEDIQKYLHQIYFHTIKFLVILQCRNFTRSKYIQLFSPIGFSTRTIETPTARRNANKKSMPELSRSLARSWSSTLKLPKSTFPPRIALADQSKYLKRCSDDLYSWQQRNRPATATFTLHDGPPYANGELHIGHALNKILKDIICRVQLARGKRVHYVPGWDCHGLPIELKALQGQKELGDLRSAGRDGAAQIRSAARQLAEKTVSQQMEGFRNWAIMGDWENAYTTMNKDFERRQLAVFLEMVEKGLIYRRYKPVYWSPSSGTALAEAELEYKEDHISTAALVKFVLDNLPSQILEHPLLAGSDISAVIWTTTPWTLPANAALAVNPDFEYTIVDSTRHGKLLVAQSRLQYLQELLEDDFTVVIPAIMGSELLNSTYRSHFKGPESEKQRIIAADFVTADAGSGIVHCAPGHGMEDYEACLALGIPAYAPVDGEGRFTQSAMPTKPDLLTGKEVLGDGNHAVIKYLSETGILIHKHDYKHKYPYDWRSKLPVIIRATEQWFADVGDIRGEAIQALQSVQFIPPSGKSRLETFVRNRSEWCISRQRAWGVPIPALYHRTTGEAILSKESVSHIMKMIEERGIDAWWTDDEFDQAWLPASLRDSSPPQYKRGTDTMDVWFDSGTSWAQLKDDSPENSPADVYLEGSDQHRGWFQSSLLTYISHQLAEGSKSSFKAPFKTLITHGFTLDQYGRKMSKSIGNTIQPDEIMGGTLLPPLKPKKIKGKGPKPNPDVPVYDALGPDALRLWAAGSDYTKDVVIGQQVLKAVNISLHKFRVTFKLLLGALQDFDPRNEVPYESLHAIDKIALVQLHNLVKSSQEAVDKMEFFKAVTAMNKWANLEFSAFYIEAIKDRLYADSESGMSRRAAQTTLFHIYTHIQSLLGPIVPLLVEETWEHTPGNIKGCLKHPFQRTIKSPDSKWKNNLLEDEYSAMVAANSAIKAMQETARSKKQMGSSLQSFVHLVLPEGFEISEQLQSELPDFFVVSSVTIGSECDSVLNEITQAEWSYNSEFKLPKDQIGKAWVYTPTQAKCPRCWRYAVQPTETGSKGEEDLCHRCEEVVHEIDQQCDTGSSTSN</sequence>
<dbReference type="InterPro" id="IPR014729">
    <property type="entry name" value="Rossmann-like_a/b/a_fold"/>
</dbReference>
<dbReference type="InterPro" id="IPR013155">
    <property type="entry name" value="M/V/L/I-tRNA-synth_anticd-bd"/>
</dbReference>
<dbReference type="Proteomes" id="UP000243519">
    <property type="component" value="Unassembled WGS sequence"/>
</dbReference>
<dbReference type="Gene3D" id="1.10.730.20">
    <property type="match status" value="1"/>
</dbReference>
<feature type="region of interest" description="Disordered" evidence="12">
    <location>
        <begin position="277"/>
        <end position="326"/>
    </location>
</feature>
<evidence type="ECO:0000256" key="8">
    <source>
        <dbReference type="ARBA" id="ARBA00023146"/>
    </source>
</evidence>
<dbReference type="InterPro" id="IPR002300">
    <property type="entry name" value="aa-tRNA-synth_Ia"/>
</dbReference>
<proteinExistence type="inferred from homology"/>
<keyword evidence="8" id="KW-0030">Aminoacyl-tRNA synthetase</keyword>
<evidence type="ECO:0000256" key="11">
    <source>
        <dbReference type="ARBA" id="ARBA00068280"/>
    </source>
</evidence>
<dbReference type="NCBIfam" id="TIGR00392">
    <property type="entry name" value="ileS"/>
    <property type="match status" value="1"/>
</dbReference>
<feature type="domain" description="Methionyl/Valyl/Leucyl/Isoleucyl-tRNA synthetase anticodon-binding" evidence="14">
    <location>
        <begin position="1329"/>
        <end position="1482"/>
    </location>
</feature>
<evidence type="ECO:0000259" key="13">
    <source>
        <dbReference type="Pfam" id="PF00133"/>
    </source>
</evidence>
<dbReference type="GO" id="GO:0000049">
    <property type="term" value="F:tRNA binding"/>
    <property type="evidence" value="ECO:0007669"/>
    <property type="project" value="InterPro"/>
</dbReference>
<dbReference type="InterPro" id="IPR009008">
    <property type="entry name" value="Val/Leu/Ile-tRNA-synth_edit"/>
</dbReference>
<dbReference type="GO" id="GO:0004822">
    <property type="term" value="F:isoleucine-tRNA ligase activity"/>
    <property type="evidence" value="ECO:0007669"/>
    <property type="project" value="UniProtKB-EC"/>
</dbReference>
<evidence type="ECO:0000256" key="1">
    <source>
        <dbReference type="ARBA" id="ARBA00004173"/>
    </source>
</evidence>
<evidence type="ECO:0000256" key="12">
    <source>
        <dbReference type="SAM" id="MobiDB-lite"/>
    </source>
</evidence>
<evidence type="ECO:0000256" key="5">
    <source>
        <dbReference type="ARBA" id="ARBA00022741"/>
    </source>
</evidence>
<dbReference type="EC" id="6.1.1.5" evidence="3"/>
<dbReference type="GO" id="GO:0006428">
    <property type="term" value="P:isoleucyl-tRNA aminoacylation"/>
    <property type="evidence" value="ECO:0007669"/>
    <property type="project" value="InterPro"/>
</dbReference>
<dbReference type="GO" id="GO:0005524">
    <property type="term" value="F:ATP binding"/>
    <property type="evidence" value="ECO:0007669"/>
    <property type="project" value="UniProtKB-KW"/>
</dbReference>
<gene>
    <name evidence="15" type="ORF">A7D00_6889</name>
</gene>
<dbReference type="CDD" id="cd07960">
    <property type="entry name" value="Anticodon_Ia_Ile_BEm"/>
    <property type="match status" value="1"/>
</dbReference>
<dbReference type="InterPro" id="IPR023585">
    <property type="entry name" value="Ile-tRNA-ligase_type1"/>
</dbReference>
<dbReference type="Gene3D" id="3.40.50.620">
    <property type="entry name" value="HUPs"/>
    <property type="match status" value="2"/>
</dbReference>
<reference evidence="15 16" key="1">
    <citation type="submission" date="2016-05" db="EMBL/GenBank/DDBJ databases">
        <title>Genome sequencing of Trichophyton violaceum CMCC(F)T3l isolated from hair.</title>
        <authorList>
            <person name="Zhan P."/>
            <person name="Tao Y."/>
            <person name="Liu W."/>
        </authorList>
    </citation>
    <scope>NUCLEOTIDE SEQUENCE [LARGE SCALE GENOMIC DNA]</scope>
    <source>
        <strain evidence="16">CMCC(F)T3l</strain>
    </source>
</reference>
<dbReference type="Pfam" id="PF00133">
    <property type="entry name" value="tRNA-synt_1"/>
    <property type="match status" value="1"/>
</dbReference>
<protein>
    <recommendedName>
        <fullName evidence="11">Isoleucine--tRNA ligase, mitochondrial</fullName>
        <ecNumber evidence="3">6.1.1.5</ecNumber>
    </recommendedName>
    <alternativeName>
        <fullName evidence="9">Isoleucyl-tRNA synthetase</fullName>
    </alternativeName>
</protein>
<keyword evidence="5" id="KW-0547">Nucleotide-binding</keyword>
<dbReference type="InterPro" id="IPR005373">
    <property type="entry name" value="PHAF1"/>
</dbReference>
<dbReference type="GO" id="GO:0032543">
    <property type="term" value="P:mitochondrial translation"/>
    <property type="evidence" value="ECO:0007669"/>
    <property type="project" value="TreeGrafter"/>
</dbReference>
<dbReference type="InterPro" id="IPR009080">
    <property type="entry name" value="tRNAsynth_Ia_anticodon-bd"/>
</dbReference>
<dbReference type="SUPFAM" id="SSF50677">
    <property type="entry name" value="ValRS/IleRS/LeuRS editing domain"/>
    <property type="match status" value="1"/>
</dbReference>
<evidence type="ECO:0000256" key="10">
    <source>
        <dbReference type="ARBA" id="ARBA00048359"/>
    </source>
</evidence>
<dbReference type="GO" id="GO:0002161">
    <property type="term" value="F:aminoacyl-tRNA deacylase activity"/>
    <property type="evidence" value="ECO:0007669"/>
    <property type="project" value="InterPro"/>
</dbReference>
<dbReference type="OrthoDB" id="10264412at2759"/>
<dbReference type="Pfam" id="PF08264">
    <property type="entry name" value="Anticodon_1"/>
    <property type="match status" value="1"/>
</dbReference>
<dbReference type="Gene3D" id="1.10.10.830">
    <property type="entry name" value="Ile-tRNA synthetase CP2 domain-like"/>
    <property type="match status" value="1"/>
</dbReference>
<feature type="domain" description="Aminoacyl-tRNA synthetase class Ia" evidence="13">
    <location>
        <begin position="629"/>
        <end position="1284"/>
    </location>
</feature>
<dbReference type="InterPro" id="IPR001412">
    <property type="entry name" value="aa-tRNA-synth_I_CS"/>
</dbReference>
<dbReference type="PRINTS" id="PR00984">
    <property type="entry name" value="TRNASYNTHILE"/>
</dbReference>
<dbReference type="InterPro" id="IPR033708">
    <property type="entry name" value="Anticodon_Ile_BEm"/>
</dbReference>
<evidence type="ECO:0000256" key="6">
    <source>
        <dbReference type="ARBA" id="ARBA00022840"/>
    </source>
</evidence>
<comment type="catalytic activity">
    <reaction evidence="10">
        <text>tRNA(Ile) + L-isoleucine + ATP = L-isoleucyl-tRNA(Ile) + AMP + diphosphate</text>
        <dbReference type="Rhea" id="RHEA:11060"/>
        <dbReference type="Rhea" id="RHEA-COMP:9666"/>
        <dbReference type="Rhea" id="RHEA-COMP:9695"/>
        <dbReference type="ChEBI" id="CHEBI:30616"/>
        <dbReference type="ChEBI" id="CHEBI:33019"/>
        <dbReference type="ChEBI" id="CHEBI:58045"/>
        <dbReference type="ChEBI" id="CHEBI:78442"/>
        <dbReference type="ChEBI" id="CHEBI:78528"/>
        <dbReference type="ChEBI" id="CHEBI:456215"/>
        <dbReference type="EC" id="6.1.1.5"/>
    </reaction>
</comment>